<name>A0AA35QS11_GEOBA</name>
<dbReference type="Pfam" id="PF03948">
    <property type="entry name" value="Ribosomal_L9_C"/>
    <property type="match status" value="1"/>
</dbReference>
<dbReference type="InterPro" id="IPR020069">
    <property type="entry name" value="Ribosomal_bL9_C"/>
</dbReference>
<feature type="compositionally biased region" description="Acidic residues" evidence="1">
    <location>
        <begin position="86"/>
        <end position="116"/>
    </location>
</feature>
<feature type="region of interest" description="Disordered" evidence="1">
    <location>
        <begin position="82"/>
        <end position="116"/>
    </location>
</feature>
<evidence type="ECO:0000256" key="1">
    <source>
        <dbReference type="SAM" id="MobiDB-lite"/>
    </source>
</evidence>
<dbReference type="Proteomes" id="UP001174909">
    <property type="component" value="Unassembled WGS sequence"/>
</dbReference>
<evidence type="ECO:0000313" key="4">
    <source>
        <dbReference type="Proteomes" id="UP001174909"/>
    </source>
</evidence>
<dbReference type="GO" id="GO:0005840">
    <property type="term" value="C:ribosome"/>
    <property type="evidence" value="ECO:0007669"/>
    <property type="project" value="UniProtKB-KW"/>
</dbReference>
<organism evidence="3 4">
    <name type="scientific">Geodia barretti</name>
    <name type="common">Barrett's horny sponge</name>
    <dbReference type="NCBI Taxonomy" id="519541"/>
    <lineage>
        <taxon>Eukaryota</taxon>
        <taxon>Metazoa</taxon>
        <taxon>Porifera</taxon>
        <taxon>Demospongiae</taxon>
        <taxon>Heteroscleromorpha</taxon>
        <taxon>Tetractinellida</taxon>
        <taxon>Astrophorina</taxon>
        <taxon>Geodiidae</taxon>
        <taxon>Geodia</taxon>
    </lineage>
</organism>
<dbReference type="Gene3D" id="3.10.430.100">
    <property type="entry name" value="Ribosomal protein L9, C-terminal domain"/>
    <property type="match status" value="1"/>
</dbReference>
<evidence type="ECO:0000259" key="2">
    <source>
        <dbReference type="Pfam" id="PF03948"/>
    </source>
</evidence>
<keyword evidence="4" id="KW-1185">Reference proteome</keyword>
<keyword evidence="3" id="KW-0689">Ribosomal protein</keyword>
<protein>
    <submittedName>
        <fullName evidence="3">50S ribosomal protein L9</fullName>
    </submittedName>
</protein>
<dbReference type="EMBL" id="CASHTH010000036">
    <property type="protein sequence ID" value="CAI7989766.1"/>
    <property type="molecule type" value="Genomic_DNA"/>
</dbReference>
<dbReference type="InterPro" id="IPR036791">
    <property type="entry name" value="Ribosomal_bL9_C_sf"/>
</dbReference>
<gene>
    <name evidence="3" type="ORF">GBAR_LOCUS321</name>
</gene>
<feature type="domain" description="Large ribosomal subunit protein bL9 C-terminal" evidence="2">
    <location>
        <begin position="8"/>
        <end position="67"/>
    </location>
</feature>
<reference evidence="3" key="1">
    <citation type="submission" date="2023-03" db="EMBL/GenBank/DDBJ databases">
        <authorList>
            <person name="Steffen K."/>
            <person name="Cardenas P."/>
        </authorList>
    </citation>
    <scope>NUCLEOTIDE SEQUENCE</scope>
</reference>
<keyword evidence="3" id="KW-0687">Ribonucleoprotein</keyword>
<evidence type="ECO:0000313" key="3">
    <source>
        <dbReference type="EMBL" id="CAI7989766.1"/>
    </source>
</evidence>
<proteinExistence type="predicted"/>
<sequence length="116" mass="12731">MSKCERARGQLYGSVTNAIIADKLSVMSDREIDRRGIEVEEPIRQLGSFNVNVRLHPEVQAQIEVLVYPTGTTADAWLQSLQEDDKPAEDEGEPEEAAVEAADESGDSEEDSPNDA</sequence>
<comment type="caution">
    <text evidence="3">The sequence shown here is derived from an EMBL/GenBank/DDBJ whole genome shotgun (WGS) entry which is preliminary data.</text>
</comment>
<dbReference type="AlphaFoldDB" id="A0AA35QS11"/>
<accession>A0AA35QS11</accession>
<dbReference type="SUPFAM" id="SSF55653">
    <property type="entry name" value="Ribosomal protein L9 C-domain"/>
    <property type="match status" value="1"/>
</dbReference>